<dbReference type="InterPro" id="IPR016632">
    <property type="entry name" value="COG8_Metazoal_Plant"/>
</dbReference>
<gene>
    <name evidence="11" type="ORF">SI7747_09012569</name>
</gene>
<evidence type="ECO:0000256" key="8">
    <source>
        <dbReference type="ARBA" id="ARBA00031347"/>
    </source>
</evidence>
<dbReference type="GO" id="GO:0015031">
    <property type="term" value="P:protein transport"/>
    <property type="evidence" value="ECO:0007669"/>
    <property type="project" value="UniProtKB-UniRule"/>
</dbReference>
<evidence type="ECO:0000256" key="4">
    <source>
        <dbReference type="ARBA" id="ARBA00022448"/>
    </source>
</evidence>
<dbReference type="GO" id="GO:0000139">
    <property type="term" value="C:Golgi membrane"/>
    <property type="evidence" value="ECO:0007669"/>
    <property type="project" value="UniProtKB-SubCell"/>
</dbReference>
<dbReference type="Proteomes" id="UP001189122">
    <property type="component" value="Unassembled WGS sequence"/>
</dbReference>
<dbReference type="EMBL" id="CACRZD030000009">
    <property type="protein sequence ID" value="CAA6666180.1"/>
    <property type="molecule type" value="Genomic_DNA"/>
</dbReference>
<comment type="similarity">
    <text evidence="2 9">Belongs to the COG8 family.</text>
</comment>
<keyword evidence="4 9" id="KW-0813">Transport</keyword>
<evidence type="ECO:0000256" key="7">
    <source>
        <dbReference type="ARBA" id="ARBA00023136"/>
    </source>
</evidence>
<feature type="compositionally biased region" description="Basic and acidic residues" evidence="10">
    <location>
        <begin position="492"/>
        <end position="508"/>
    </location>
</feature>
<reference evidence="11 12" key="1">
    <citation type="submission" date="2019-12" db="EMBL/GenBank/DDBJ databases">
        <authorList>
            <person name="Scholz U."/>
            <person name="Mascher M."/>
            <person name="Fiebig A."/>
        </authorList>
    </citation>
    <scope>NUCLEOTIDE SEQUENCE</scope>
</reference>
<evidence type="ECO:0000256" key="5">
    <source>
        <dbReference type="ARBA" id="ARBA00022927"/>
    </source>
</evidence>
<sequence length="525" mass="58619">MGLEKSRAGEEEEEEETMVSSGLLPLAVASQQPYVSELLSFTLDRLHKEPELLRVDAERIRRQMQEVAVGNYRAFVAADDALSACREQLVSIGRHLDSMVPFFFSSLLANHSTLLDLLEIPQLMDTCIRNGNYDEALDLEAFVLRLSKVHSELPVIQALAAEVRHTTQAMLSQLLQKLRSNIQLPECLRIVAHLRRVGVFSESEMRLQFLRCREAWLAAILDDLDQRNAYEYLKGMVNCHRMHLFDVVNQYRAIFNNDKSGNEENYDGGLLFSWAMHQINTHLSTLEAMLPKIADGGALSNILDQCMYCAMGLGLVGLDFRGLLLPLFEDAVLNLFSRNMDMAVKNFQEALSSHHWVPLPAVGFTTNSANDENQDDVAPPSLLMEHFPLAVFVNGVSLAMNELRPCAPLSLKHVLAQQIVGGLQEVSDALLHYNSSRILRDNESALFLSLCQVFTEFWSMLSWGAALITEQRALFDGVSQLLAVSPAKDLKKHADNVQEEHPATKEDVSSDVAPVEVKEGTETGG</sequence>
<keyword evidence="5 9" id="KW-0653">Protein transport</keyword>
<evidence type="ECO:0000313" key="11">
    <source>
        <dbReference type="EMBL" id="CAA2626883.1"/>
    </source>
</evidence>
<dbReference type="AlphaFoldDB" id="A0A7I8J7Z8"/>
<comment type="subunit">
    <text evidence="9">Component of the conserved oligomeric Golgi complex which is composed of eight different subunits and is required for normal Golgi morphology and localization.</text>
</comment>
<dbReference type="GO" id="GO:0006891">
    <property type="term" value="P:intra-Golgi vesicle-mediated transport"/>
    <property type="evidence" value="ECO:0007669"/>
    <property type="project" value="TreeGrafter"/>
</dbReference>
<keyword evidence="7 9" id="KW-0472">Membrane</keyword>
<organism evidence="11">
    <name type="scientific">Spirodela intermedia</name>
    <name type="common">Intermediate duckweed</name>
    <dbReference type="NCBI Taxonomy" id="51605"/>
    <lineage>
        <taxon>Eukaryota</taxon>
        <taxon>Viridiplantae</taxon>
        <taxon>Streptophyta</taxon>
        <taxon>Embryophyta</taxon>
        <taxon>Tracheophyta</taxon>
        <taxon>Spermatophyta</taxon>
        <taxon>Magnoliopsida</taxon>
        <taxon>Liliopsida</taxon>
        <taxon>Araceae</taxon>
        <taxon>Lemnoideae</taxon>
        <taxon>Spirodela</taxon>
    </lineage>
</organism>
<evidence type="ECO:0000256" key="1">
    <source>
        <dbReference type="ARBA" id="ARBA00004395"/>
    </source>
</evidence>
<protein>
    <recommendedName>
        <fullName evidence="3 9">Conserved oligomeric Golgi complex subunit 8</fullName>
        <shortName evidence="9">COG complex subunit 8</shortName>
    </recommendedName>
    <alternativeName>
        <fullName evidence="8 9">Component of oligomeric Golgi complex 8</fullName>
    </alternativeName>
</protein>
<dbReference type="GO" id="GO:0017119">
    <property type="term" value="C:Golgi transport complex"/>
    <property type="evidence" value="ECO:0007669"/>
    <property type="project" value="UniProtKB-UniRule"/>
</dbReference>
<evidence type="ECO:0000313" key="12">
    <source>
        <dbReference type="Proteomes" id="UP001189122"/>
    </source>
</evidence>
<evidence type="ECO:0000256" key="3">
    <source>
        <dbReference type="ARBA" id="ARBA00020983"/>
    </source>
</evidence>
<accession>A0A7I8J7Z8</accession>
<feature type="compositionally biased region" description="Basic and acidic residues" evidence="10">
    <location>
        <begin position="516"/>
        <end position="525"/>
    </location>
</feature>
<dbReference type="EMBL" id="LR743596">
    <property type="protein sequence ID" value="CAA2626883.1"/>
    <property type="molecule type" value="Genomic_DNA"/>
</dbReference>
<dbReference type="Pfam" id="PF04124">
    <property type="entry name" value="Dor1"/>
    <property type="match status" value="2"/>
</dbReference>
<proteinExistence type="inferred from homology"/>
<dbReference type="InterPro" id="IPR007255">
    <property type="entry name" value="COG8"/>
</dbReference>
<comment type="subcellular location">
    <subcellularLocation>
        <location evidence="1 9">Golgi apparatus membrane</location>
        <topology evidence="1 9">Peripheral membrane protein</topology>
    </subcellularLocation>
</comment>
<dbReference type="InterPro" id="IPR016159">
    <property type="entry name" value="Cullin_repeat-like_dom_sf"/>
</dbReference>
<evidence type="ECO:0000256" key="2">
    <source>
        <dbReference type="ARBA" id="ARBA00006419"/>
    </source>
</evidence>
<dbReference type="PIRSF" id="PIRSF015415">
    <property type="entry name" value="COG8"/>
    <property type="match status" value="1"/>
</dbReference>
<evidence type="ECO:0000256" key="10">
    <source>
        <dbReference type="SAM" id="MobiDB-lite"/>
    </source>
</evidence>
<dbReference type="SUPFAM" id="SSF74788">
    <property type="entry name" value="Cullin repeat-like"/>
    <property type="match status" value="1"/>
</dbReference>
<dbReference type="PANTHER" id="PTHR21311:SF0">
    <property type="entry name" value="CONSERVED OLIGOMERIC GOLGI COMPLEX SUBUNIT 8"/>
    <property type="match status" value="1"/>
</dbReference>
<name>A0A7I8J7Z8_SPIIN</name>
<feature type="region of interest" description="Disordered" evidence="10">
    <location>
        <begin position="492"/>
        <end position="525"/>
    </location>
</feature>
<dbReference type="PANTHER" id="PTHR21311">
    <property type="entry name" value="CONSERVED OLIGOMERIC GOLGI COMPLEX COMPONENT 8"/>
    <property type="match status" value="1"/>
</dbReference>
<keyword evidence="12" id="KW-1185">Reference proteome</keyword>
<evidence type="ECO:0000256" key="6">
    <source>
        <dbReference type="ARBA" id="ARBA00023034"/>
    </source>
</evidence>
<evidence type="ECO:0000256" key="9">
    <source>
        <dbReference type="PIRNR" id="PIRNR015415"/>
    </source>
</evidence>
<keyword evidence="6 9" id="KW-0333">Golgi apparatus</keyword>